<dbReference type="NCBIfam" id="TIGR00083">
    <property type="entry name" value="ribF"/>
    <property type="match status" value="1"/>
</dbReference>
<dbReference type="SMART" id="SM00904">
    <property type="entry name" value="Flavokinase"/>
    <property type="match status" value="1"/>
</dbReference>
<dbReference type="PANTHER" id="PTHR22749">
    <property type="entry name" value="RIBOFLAVIN KINASE/FMN ADENYLYLTRANSFERASE"/>
    <property type="match status" value="1"/>
</dbReference>
<dbReference type="CDD" id="cd02064">
    <property type="entry name" value="FAD_synthetase_N"/>
    <property type="match status" value="1"/>
</dbReference>
<keyword evidence="10 14" id="KW-0067">ATP-binding</keyword>
<dbReference type="NCBIfam" id="NF004162">
    <property type="entry name" value="PRK05627.1-5"/>
    <property type="match status" value="1"/>
</dbReference>
<dbReference type="GO" id="GO:0009231">
    <property type="term" value="P:riboflavin biosynthetic process"/>
    <property type="evidence" value="ECO:0007669"/>
    <property type="project" value="InterPro"/>
</dbReference>
<dbReference type="InterPro" id="IPR015865">
    <property type="entry name" value="Riboflavin_kinase_bac/euk"/>
</dbReference>
<dbReference type="AlphaFoldDB" id="A0A5B8NJ23"/>
<dbReference type="InterPro" id="IPR023465">
    <property type="entry name" value="Riboflavin_kinase_dom_sf"/>
</dbReference>
<evidence type="ECO:0000256" key="7">
    <source>
        <dbReference type="ARBA" id="ARBA00022741"/>
    </source>
</evidence>
<keyword evidence="6 14" id="KW-0548">Nucleotidyltransferase</keyword>
<dbReference type="GO" id="GO:0005524">
    <property type="term" value="F:ATP binding"/>
    <property type="evidence" value="ECO:0007669"/>
    <property type="project" value="UniProtKB-UniRule"/>
</dbReference>
<evidence type="ECO:0000313" key="17">
    <source>
        <dbReference type="Proteomes" id="UP000318453"/>
    </source>
</evidence>
<feature type="domain" description="Riboflavin kinase" evidence="15">
    <location>
        <begin position="175"/>
        <end position="301"/>
    </location>
</feature>
<dbReference type="InterPro" id="IPR023468">
    <property type="entry name" value="Riboflavin_kinase"/>
</dbReference>
<dbReference type="OrthoDB" id="9803667at2"/>
<name>A0A5B8NJ23_9CHRO</name>
<comment type="catalytic activity">
    <reaction evidence="13 14">
        <text>FMN + ATP + H(+) = FAD + diphosphate</text>
        <dbReference type="Rhea" id="RHEA:17237"/>
        <dbReference type="ChEBI" id="CHEBI:15378"/>
        <dbReference type="ChEBI" id="CHEBI:30616"/>
        <dbReference type="ChEBI" id="CHEBI:33019"/>
        <dbReference type="ChEBI" id="CHEBI:57692"/>
        <dbReference type="ChEBI" id="CHEBI:58210"/>
        <dbReference type="EC" id="2.7.7.2"/>
    </reaction>
</comment>
<dbReference type="GO" id="GO:0009398">
    <property type="term" value="P:FMN biosynthetic process"/>
    <property type="evidence" value="ECO:0007669"/>
    <property type="project" value="UniProtKB-UniRule"/>
</dbReference>
<evidence type="ECO:0000256" key="9">
    <source>
        <dbReference type="ARBA" id="ARBA00022827"/>
    </source>
</evidence>
<keyword evidence="3 14" id="KW-0285">Flavoprotein</keyword>
<evidence type="ECO:0000256" key="11">
    <source>
        <dbReference type="ARBA" id="ARBA00023268"/>
    </source>
</evidence>
<gene>
    <name evidence="16" type="ORF">FRE64_04540</name>
</gene>
<dbReference type="EC" id="2.7.7.2" evidence="14"/>
<evidence type="ECO:0000256" key="2">
    <source>
        <dbReference type="ARBA" id="ARBA00005201"/>
    </source>
</evidence>
<dbReference type="PIRSF" id="PIRSF004491">
    <property type="entry name" value="FAD_Synth"/>
    <property type="match status" value="1"/>
</dbReference>
<comment type="similarity">
    <text evidence="14">Belongs to the ribF family.</text>
</comment>
<evidence type="ECO:0000256" key="4">
    <source>
        <dbReference type="ARBA" id="ARBA00022643"/>
    </source>
</evidence>
<evidence type="ECO:0000256" key="10">
    <source>
        <dbReference type="ARBA" id="ARBA00022840"/>
    </source>
</evidence>
<protein>
    <recommendedName>
        <fullName evidence="14">Riboflavin biosynthesis protein</fullName>
    </recommendedName>
    <domain>
        <recommendedName>
            <fullName evidence="14">Riboflavin kinase</fullName>
            <ecNumber evidence="14">2.7.1.26</ecNumber>
        </recommendedName>
        <alternativeName>
            <fullName evidence="14">Flavokinase</fullName>
        </alternativeName>
    </domain>
    <domain>
        <recommendedName>
            <fullName evidence="14">FMN adenylyltransferase</fullName>
            <ecNumber evidence="14">2.7.7.2</ecNumber>
        </recommendedName>
        <alternativeName>
            <fullName evidence="14">FAD pyrophosphorylase</fullName>
        </alternativeName>
        <alternativeName>
            <fullName evidence="14">FAD synthase</fullName>
        </alternativeName>
    </domain>
</protein>
<dbReference type="EC" id="2.7.1.26" evidence="14"/>
<evidence type="ECO:0000256" key="1">
    <source>
        <dbReference type="ARBA" id="ARBA00004726"/>
    </source>
</evidence>
<dbReference type="Pfam" id="PF01687">
    <property type="entry name" value="Flavokinase"/>
    <property type="match status" value="1"/>
</dbReference>
<dbReference type="InterPro" id="IPR002606">
    <property type="entry name" value="Riboflavin_kinase_bac"/>
</dbReference>
<dbReference type="Proteomes" id="UP000318453">
    <property type="component" value="Chromosome"/>
</dbReference>
<keyword evidence="7 14" id="KW-0547">Nucleotide-binding</keyword>
<dbReference type="UniPathway" id="UPA00277">
    <property type="reaction ID" value="UER00407"/>
</dbReference>
<dbReference type="UniPathway" id="UPA00276">
    <property type="reaction ID" value="UER00406"/>
</dbReference>
<keyword evidence="4 14" id="KW-0288">FMN</keyword>
<dbReference type="GO" id="GO:0006747">
    <property type="term" value="P:FAD biosynthetic process"/>
    <property type="evidence" value="ECO:0007669"/>
    <property type="project" value="UniProtKB-UniRule"/>
</dbReference>
<evidence type="ECO:0000256" key="12">
    <source>
        <dbReference type="ARBA" id="ARBA00047880"/>
    </source>
</evidence>
<comment type="pathway">
    <text evidence="1 14">Cofactor biosynthesis; FAD biosynthesis; FAD from FMN: step 1/1.</text>
</comment>
<dbReference type="SUPFAM" id="SSF52374">
    <property type="entry name" value="Nucleotidylyl transferase"/>
    <property type="match status" value="1"/>
</dbReference>
<comment type="pathway">
    <text evidence="2 14">Cofactor biosynthesis; FMN biosynthesis; FMN from riboflavin (ATP route): step 1/1.</text>
</comment>
<evidence type="ECO:0000256" key="5">
    <source>
        <dbReference type="ARBA" id="ARBA00022679"/>
    </source>
</evidence>
<dbReference type="RefSeq" id="WP_146294867.1">
    <property type="nucleotide sequence ID" value="NZ_CP042326.1"/>
</dbReference>
<keyword evidence="17" id="KW-1185">Reference proteome</keyword>
<dbReference type="GO" id="GO:0003919">
    <property type="term" value="F:FMN adenylyltransferase activity"/>
    <property type="evidence" value="ECO:0007669"/>
    <property type="project" value="UniProtKB-UniRule"/>
</dbReference>
<dbReference type="Pfam" id="PF06574">
    <property type="entry name" value="FAD_syn"/>
    <property type="match status" value="1"/>
</dbReference>
<comment type="catalytic activity">
    <reaction evidence="12 14">
        <text>riboflavin + ATP = FMN + ADP + H(+)</text>
        <dbReference type="Rhea" id="RHEA:14357"/>
        <dbReference type="ChEBI" id="CHEBI:15378"/>
        <dbReference type="ChEBI" id="CHEBI:30616"/>
        <dbReference type="ChEBI" id="CHEBI:57986"/>
        <dbReference type="ChEBI" id="CHEBI:58210"/>
        <dbReference type="ChEBI" id="CHEBI:456216"/>
        <dbReference type="EC" id="2.7.1.26"/>
    </reaction>
</comment>
<sequence length="302" mass="33697">MWITSDLERALTPTAIALGNFDGVHRGHQNVIIPVLQQPVRSTVVTFEPHPREYFSGKRCSLLTPLEEKISYLKALGVEQLILLPFNQELASLSPETFVKEILIAKLNPHYISVGEDFRFGYQRKGTAQDLSAIALTKSIEVNIISLKSNQQQRISSSRIRACLNSGEISLANELLGRPYNLTGTVTTGEQRGRTIGFPTANLTPPHNKLIPRYGVYAVEVTSSTFPITDPHPAVMNIGMRPTVNGKHPTIEVHLLNWSGNLYSHSLSIAMKQFLRPEEKFSSLDELKAQINRDCEQAISRK</sequence>
<dbReference type="SUPFAM" id="SSF82114">
    <property type="entry name" value="Riboflavin kinase-like"/>
    <property type="match status" value="1"/>
</dbReference>
<reference evidence="16" key="1">
    <citation type="submission" date="2019-08" db="EMBL/GenBank/DDBJ databases">
        <title>Carotenoids and Carotenoid Binding Proteins in the Halophilic Cyanobacterium Euhalothece sp. ZM00.</title>
        <authorList>
            <person name="Cho S.M."/>
            <person name="Song J.Y."/>
            <person name="Park Y.-I."/>
        </authorList>
    </citation>
    <scope>NUCLEOTIDE SEQUENCE [LARGE SCALE GENOMIC DNA]</scope>
    <source>
        <strain evidence="16">Z-M001</strain>
    </source>
</reference>
<dbReference type="NCBIfam" id="NF004160">
    <property type="entry name" value="PRK05627.1-3"/>
    <property type="match status" value="1"/>
</dbReference>
<evidence type="ECO:0000256" key="13">
    <source>
        <dbReference type="ARBA" id="ARBA00049494"/>
    </source>
</evidence>
<dbReference type="EMBL" id="CP042326">
    <property type="protein sequence ID" value="QDZ39263.1"/>
    <property type="molecule type" value="Genomic_DNA"/>
</dbReference>
<evidence type="ECO:0000256" key="14">
    <source>
        <dbReference type="PIRNR" id="PIRNR004491"/>
    </source>
</evidence>
<evidence type="ECO:0000256" key="8">
    <source>
        <dbReference type="ARBA" id="ARBA00022777"/>
    </source>
</evidence>
<dbReference type="Gene3D" id="2.40.30.30">
    <property type="entry name" value="Riboflavin kinase-like"/>
    <property type="match status" value="1"/>
</dbReference>
<dbReference type="PANTHER" id="PTHR22749:SF6">
    <property type="entry name" value="RIBOFLAVIN KINASE"/>
    <property type="match status" value="1"/>
</dbReference>
<accession>A0A5B8NJ23</accession>
<proteinExistence type="inferred from homology"/>
<dbReference type="InterPro" id="IPR014729">
    <property type="entry name" value="Rossmann-like_a/b/a_fold"/>
</dbReference>
<evidence type="ECO:0000313" key="16">
    <source>
        <dbReference type="EMBL" id="QDZ39263.1"/>
    </source>
</evidence>
<dbReference type="FunFam" id="3.40.50.620:FF:000021">
    <property type="entry name" value="Riboflavin biosynthesis protein"/>
    <property type="match status" value="1"/>
</dbReference>
<dbReference type="Gene3D" id="3.40.50.620">
    <property type="entry name" value="HUPs"/>
    <property type="match status" value="1"/>
</dbReference>
<dbReference type="KEGG" id="enn:FRE64_04540"/>
<keyword evidence="8 14" id="KW-0418">Kinase</keyword>
<dbReference type="InterPro" id="IPR015864">
    <property type="entry name" value="FAD_synthase"/>
</dbReference>
<evidence type="ECO:0000259" key="15">
    <source>
        <dbReference type="SMART" id="SM00904"/>
    </source>
</evidence>
<keyword evidence="11" id="KW-0511">Multifunctional enzyme</keyword>
<keyword evidence="5 14" id="KW-0808">Transferase</keyword>
<evidence type="ECO:0000256" key="6">
    <source>
        <dbReference type="ARBA" id="ARBA00022695"/>
    </source>
</evidence>
<dbReference type="GO" id="GO:0008531">
    <property type="term" value="F:riboflavin kinase activity"/>
    <property type="evidence" value="ECO:0007669"/>
    <property type="project" value="UniProtKB-UniRule"/>
</dbReference>
<keyword evidence="9 14" id="KW-0274">FAD</keyword>
<evidence type="ECO:0000256" key="3">
    <source>
        <dbReference type="ARBA" id="ARBA00022630"/>
    </source>
</evidence>
<organism evidence="16 17">
    <name type="scientific">Euhalothece natronophila Z-M001</name>
    <dbReference type="NCBI Taxonomy" id="522448"/>
    <lineage>
        <taxon>Bacteria</taxon>
        <taxon>Bacillati</taxon>
        <taxon>Cyanobacteriota</taxon>
        <taxon>Cyanophyceae</taxon>
        <taxon>Oscillatoriophycideae</taxon>
        <taxon>Chroococcales</taxon>
        <taxon>Halothecacae</taxon>
        <taxon>Halothece cluster</taxon>
        <taxon>Euhalothece</taxon>
    </lineage>
</organism>